<dbReference type="EMBL" id="CAXDID020000310">
    <property type="protein sequence ID" value="CAL6074778.1"/>
    <property type="molecule type" value="Genomic_DNA"/>
</dbReference>
<organism evidence="2">
    <name type="scientific">Hexamita inflata</name>
    <dbReference type="NCBI Taxonomy" id="28002"/>
    <lineage>
        <taxon>Eukaryota</taxon>
        <taxon>Metamonada</taxon>
        <taxon>Diplomonadida</taxon>
        <taxon>Hexamitidae</taxon>
        <taxon>Hexamitinae</taxon>
        <taxon>Hexamita</taxon>
    </lineage>
</organism>
<proteinExistence type="predicted"/>
<evidence type="ECO:0000313" key="2">
    <source>
        <dbReference type="EMBL" id="CAI9950665.1"/>
    </source>
</evidence>
<keyword evidence="1" id="KW-0812">Transmembrane</keyword>
<reference evidence="2" key="1">
    <citation type="submission" date="2023-06" db="EMBL/GenBank/DDBJ databases">
        <authorList>
            <person name="Kurt Z."/>
        </authorList>
    </citation>
    <scope>NUCLEOTIDE SEQUENCE</scope>
</reference>
<evidence type="ECO:0000313" key="4">
    <source>
        <dbReference type="Proteomes" id="UP001642409"/>
    </source>
</evidence>
<evidence type="ECO:0000313" key="3">
    <source>
        <dbReference type="EMBL" id="CAL6074778.1"/>
    </source>
</evidence>
<protein>
    <submittedName>
        <fullName evidence="2">Uncharacterized protein</fullName>
    </submittedName>
</protein>
<name>A0AA86UB20_9EUKA</name>
<dbReference type="EMBL" id="CATOUU010000816">
    <property type="protein sequence ID" value="CAI9950665.1"/>
    <property type="molecule type" value="Genomic_DNA"/>
</dbReference>
<feature type="transmembrane region" description="Helical" evidence="1">
    <location>
        <begin position="213"/>
        <end position="237"/>
    </location>
</feature>
<feature type="transmembrane region" description="Helical" evidence="1">
    <location>
        <begin position="180"/>
        <end position="201"/>
    </location>
</feature>
<feature type="transmembrane region" description="Helical" evidence="1">
    <location>
        <begin position="138"/>
        <end position="160"/>
    </location>
</feature>
<feature type="transmembrane region" description="Helical" evidence="1">
    <location>
        <begin position="249"/>
        <end position="274"/>
    </location>
</feature>
<gene>
    <name evidence="2" type="ORF">HINF_LOCUS38310</name>
    <name evidence="3" type="ORF">HINF_LOCUS56887</name>
</gene>
<keyword evidence="1" id="KW-0472">Membrane</keyword>
<keyword evidence="4" id="KW-1185">Reference proteome</keyword>
<accession>A0AA86UB20</accession>
<comment type="caution">
    <text evidence="2">The sequence shown here is derived from an EMBL/GenBank/DDBJ whole genome shotgun (WGS) entry which is preliminary data.</text>
</comment>
<reference evidence="3 4" key="2">
    <citation type="submission" date="2024-07" db="EMBL/GenBank/DDBJ databases">
        <authorList>
            <person name="Akdeniz Z."/>
        </authorList>
    </citation>
    <scope>NUCLEOTIDE SEQUENCE [LARGE SCALE GENOMIC DNA]</scope>
</reference>
<sequence length="298" mass="34288">MQFNLASEVCPKWMIIKHCKHQRDWNGAIIIIGALYMFIQLIISSVILVKLILSKKSIHKKPHMYISICVILCASIRIPWWYMNSVVYFDNTPPAVAVQVLNRLSMLFLYLAQSFYLQTWLVLIFMLNAQVGRRPVQIIFISFDVVVSCTMLFCVISRFWDTEVNPNGGYGLLYQLSTQLIGVASLFTSLLFITIGTIILIKLKNYYSSCSQTLISFIIISVLVFSAGISRFFSLFYKDFFGSYMNSDVFAVFCYLLPDVIPCAVISIMQIVIISKYKSQERVYESDEQLSLRNETYL</sequence>
<evidence type="ECO:0000256" key="1">
    <source>
        <dbReference type="SAM" id="Phobius"/>
    </source>
</evidence>
<feature type="transmembrane region" description="Helical" evidence="1">
    <location>
        <begin position="103"/>
        <end position="126"/>
    </location>
</feature>
<keyword evidence="1" id="KW-1133">Transmembrane helix</keyword>
<dbReference type="Proteomes" id="UP001642409">
    <property type="component" value="Unassembled WGS sequence"/>
</dbReference>
<dbReference type="AlphaFoldDB" id="A0AA86UB20"/>
<feature type="transmembrane region" description="Helical" evidence="1">
    <location>
        <begin position="65"/>
        <end position="83"/>
    </location>
</feature>
<feature type="transmembrane region" description="Helical" evidence="1">
    <location>
        <begin position="28"/>
        <end position="53"/>
    </location>
</feature>